<evidence type="ECO:0000256" key="7">
    <source>
        <dbReference type="SAM" id="MobiDB-lite"/>
    </source>
</evidence>
<dbReference type="SUPFAM" id="SSF56112">
    <property type="entry name" value="Protein kinase-like (PK-like)"/>
    <property type="match status" value="1"/>
</dbReference>
<feature type="compositionally biased region" description="Low complexity" evidence="7">
    <location>
        <begin position="345"/>
        <end position="355"/>
    </location>
</feature>
<feature type="region of interest" description="Disordered" evidence="7">
    <location>
        <begin position="338"/>
        <end position="383"/>
    </location>
</feature>
<keyword evidence="3" id="KW-0418">Kinase</keyword>
<feature type="region of interest" description="Disordered" evidence="7">
    <location>
        <begin position="428"/>
        <end position="452"/>
    </location>
</feature>
<accession>A0A7S1SMM9</accession>
<feature type="domain" description="Protein kinase" evidence="8">
    <location>
        <begin position="38"/>
        <end position="304"/>
    </location>
</feature>
<sequence length="452" mass="49821">MRWLCCCGRGGFRKGFLREELDDSDWANLENHPARGRYQVSRQLGEGAFSQVLAARHNETRLDVALKIIFRNRPGLKTAHWEVLRNEVRALEECAHPNIVTMMDHYENSDQIVMVLELLKGGELLEHIQEIKKYTERKAAQLFVQILRAVAHMHSKGYIHRDVKPENVLFVNKPSTDEDSPCVVKLIDLGMATIYNPQKPIRQAMGTAGFLSPECCHKVPHTPAMDMWSLGVMLFVMLCGRMPYSHSQIENLQYPEIDIRRSPGTRSSSFKSLSTPAKQLLLGLLERNPRDRATAQQVLLHPWIAHHCGVEELVPAEAPAVQPTPSYASDGQSFATAASAADWQGSSGSDDSVLGGEVGTSGRSPRADSELAGGEVSGNQGFRGPIRVAKQDVVGSLQEMVAVTAKKLSGRDVDLLAPSFELTVTDSFSNRSSVDKAGSTADESLLLKDNVQ</sequence>
<evidence type="ECO:0000256" key="4">
    <source>
        <dbReference type="ARBA" id="ARBA00022840"/>
    </source>
</evidence>
<evidence type="ECO:0000256" key="6">
    <source>
        <dbReference type="RuleBase" id="RU000304"/>
    </source>
</evidence>
<dbReference type="SMART" id="SM00220">
    <property type="entry name" value="S_TKc"/>
    <property type="match status" value="1"/>
</dbReference>
<dbReference type="GO" id="GO:0004674">
    <property type="term" value="F:protein serine/threonine kinase activity"/>
    <property type="evidence" value="ECO:0007669"/>
    <property type="project" value="UniProtKB-KW"/>
</dbReference>
<dbReference type="InterPro" id="IPR017441">
    <property type="entry name" value="Protein_kinase_ATP_BS"/>
</dbReference>
<keyword evidence="4 5" id="KW-0067">ATP-binding</keyword>
<evidence type="ECO:0000259" key="8">
    <source>
        <dbReference type="PROSITE" id="PS50011"/>
    </source>
</evidence>
<proteinExistence type="inferred from homology"/>
<reference evidence="9" key="1">
    <citation type="submission" date="2021-01" db="EMBL/GenBank/DDBJ databases">
        <authorList>
            <person name="Corre E."/>
            <person name="Pelletier E."/>
            <person name="Niang G."/>
            <person name="Scheremetjew M."/>
            <person name="Finn R."/>
            <person name="Kale V."/>
            <person name="Holt S."/>
            <person name="Cochrane G."/>
            <person name="Meng A."/>
            <person name="Brown T."/>
            <person name="Cohen L."/>
        </authorList>
    </citation>
    <scope>NUCLEOTIDE SEQUENCE</scope>
    <source>
        <strain evidence="9">PLY429</strain>
    </source>
</reference>
<dbReference type="InterPro" id="IPR011009">
    <property type="entry name" value="Kinase-like_dom_sf"/>
</dbReference>
<dbReference type="FunFam" id="1.10.510.10:FF:000571">
    <property type="entry name" value="Maternal embryonic leucine zipper kinase"/>
    <property type="match status" value="1"/>
</dbReference>
<dbReference type="AlphaFoldDB" id="A0A7S1SMM9"/>
<evidence type="ECO:0000256" key="1">
    <source>
        <dbReference type="ARBA" id="ARBA00022679"/>
    </source>
</evidence>
<dbReference type="InterPro" id="IPR008271">
    <property type="entry name" value="Ser/Thr_kinase_AS"/>
</dbReference>
<dbReference type="GO" id="GO:0005524">
    <property type="term" value="F:ATP binding"/>
    <property type="evidence" value="ECO:0007669"/>
    <property type="project" value="UniProtKB-UniRule"/>
</dbReference>
<dbReference type="PANTHER" id="PTHR24347">
    <property type="entry name" value="SERINE/THREONINE-PROTEIN KINASE"/>
    <property type="match status" value="1"/>
</dbReference>
<dbReference type="EMBL" id="HBGG01011202">
    <property type="protein sequence ID" value="CAD9203448.1"/>
    <property type="molecule type" value="Transcribed_RNA"/>
</dbReference>
<dbReference type="PROSITE" id="PS00108">
    <property type="entry name" value="PROTEIN_KINASE_ST"/>
    <property type="match status" value="1"/>
</dbReference>
<dbReference type="PROSITE" id="PS50011">
    <property type="entry name" value="PROTEIN_KINASE_DOM"/>
    <property type="match status" value="1"/>
</dbReference>
<dbReference type="PROSITE" id="PS00107">
    <property type="entry name" value="PROTEIN_KINASE_ATP"/>
    <property type="match status" value="1"/>
</dbReference>
<name>A0A7S1SMM9_9CHLO</name>
<keyword evidence="2 5" id="KW-0547">Nucleotide-binding</keyword>
<organism evidence="9">
    <name type="scientific">Tetraselmis chuii</name>
    <dbReference type="NCBI Taxonomy" id="63592"/>
    <lineage>
        <taxon>Eukaryota</taxon>
        <taxon>Viridiplantae</taxon>
        <taxon>Chlorophyta</taxon>
        <taxon>core chlorophytes</taxon>
        <taxon>Chlorodendrophyceae</taxon>
        <taxon>Chlorodendrales</taxon>
        <taxon>Chlorodendraceae</taxon>
        <taxon>Tetraselmis</taxon>
    </lineage>
</organism>
<keyword evidence="1" id="KW-0808">Transferase</keyword>
<gene>
    <name evidence="9" type="ORF">TCHU04912_LOCUS5683</name>
</gene>
<evidence type="ECO:0000256" key="5">
    <source>
        <dbReference type="PROSITE-ProRule" id="PRU10141"/>
    </source>
</evidence>
<feature type="binding site" evidence="5">
    <location>
        <position position="67"/>
    </location>
    <ligand>
        <name>ATP</name>
        <dbReference type="ChEBI" id="CHEBI:30616"/>
    </ligand>
</feature>
<evidence type="ECO:0000313" key="9">
    <source>
        <dbReference type="EMBL" id="CAD9203448.1"/>
    </source>
</evidence>
<dbReference type="Pfam" id="PF00069">
    <property type="entry name" value="Pkinase"/>
    <property type="match status" value="1"/>
</dbReference>
<keyword evidence="6" id="KW-0723">Serine/threonine-protein kinase</keyword>
<dbReference type="InterPro" id="IPR000719">
    <property type="entry name" value="Prot_kinase_dom"/>
</dbReference>
<evidence type="ECO:0000256" key="3">
    <source>
        <dbReference type="ARBA" id="ARBA00022777"/>
    </source>
</evidence>
<dbReference type="Gene3D" id="1.10.510.10">
    <property type="entry name" value="Transferase(Phosphotransferase) domain 1"/>
    <property type="match status" value="1"/>
</dbReference>
<evidence type="ECO:0000256" key="2">
    <source>
        <dbReference type="ARBA" id="ARBA00022741"/>
    </source>
</evidence>
<comment type="similarity">
    <text evidence="6">Belongs to the protein kinase superfamily.</text>
</comment>
<protein>
    <recommendedName>
        <fullName evidence="8">Protein kinase domain-containing protein</fullName>
    </recommendedName>
</protein>